<dbReference type="KEGG" id="cme:CYME_CMH285C"/>
<dbReference type="Proteomes" id="UP000007014">
    <property type="component" value="Chromosome 8"/>
</dbReference>
<dbReference type="InterPro" id="IPR036754">
    <property type="entry name" value="YbaK/aa-tRNA-synt-asso_dom_sf"/>
</dbReference>
<gene>
    <name evidence="1" type="ORF">CYME_CMH285C</name>
</gene>
<name>M1UQM9_CYAM1</name>
<dbReference type="Gene3D" id="3.90.960.10">
    <property type="entry name" value="YbaK/aminoacyl-tRNA synthetase-associated domain"/>
    <property type="match status" value="1"/>
</dbReference>
<dbReference type="OrthoDB" id="1058301at2759"/>
<dbReference type="GeneID" id="16993467"/>
<dbReference type="GO" id="GO:0002161">
    <property type="term" value="F:aminoacyl-tRNA deacylase activity"/>
    <property type="evidence" value="ECO:0007669"/>
    <property type="project" value="InterPro"/>
</dbReference>
<accession>M1UQM9</accession>
<dbReference type="RefSeq" id="XP_005536097.1">
    <property type="nucleotide sequence ID" value="XM_005536040.1"/>
</dbReference>
<protein>
    <recommendedName>
        <fullName evidence="3">YbaK/aminoacyl-tRNA synthetase-associated domain-containing protein</fullName>
    </recommendedName>
</protein>
<evidence type="ECO:0000313" key="1">
    <source>
        <dbReference type="EMBL" id="BAM79811.1"/>
    </source>
</evidence>
<dbReference type="EMBL" id="AP006490">
    <property type="protein sequence ID" value="BAM79811.1"/>
    <property type="molecule type" value="Genomic_DNA"/>
</dbReference>
<sequence length="276" mass="30530">MSSVEADNSLEAEAGANLGTLGQQEPNRVSDESAELRLGHLRDTLLRLQAKIDTLAGRDAKTASLVLNRVETVLGKGSVAAQRLVLLAAAYGLERCLFRRCPAAYYTWTLEQRRQFLEPAPTVYHLCKSLILENTRANVDDEASGPGAAPRYVCVILPYPARLHTEKVTQAVRCSSELCQLCPAPRSQVHYQVAPAEQCQRITGYGYNAVTPLGMRTPMPILVASVLEKWLKCCRDDCFWLGGGATDLKLNVSLSDFVRVFSRVHRLPVLIRDITY</sequence>
<dbReference type="PANTHER" id="PTHR30411:SF4">
    <property type="entry name" value="YBAK_AMINOACYL-TRNA SYNTHETASE-ASSOCIATED DOMAIN-CONTAINING PROTEIN"/>
    <property type="match status" value="1"/>
</dbReference>
<dbReference type="SUPFAM" id="SSF55826">
    <property type="entry name" value="YbaK/ProRS associated domain"/>
    <property type="match status" value="1"/>
</dbReference>
<proteinExistence type="predicted"/>
<evidence type="ECO:0008006" key="3">
    <source>
        <dbReference type="Google" id="ProtNLM"/>
    </source>
</evidence>
<dbReference type="CDD" id="cd04332">
    <property type="entry name" value="YbaK_like"/>
    <property type="match status" value="1"/>
</dbReference>
<organism evidence="1 2">
    <name type="scientific">Cyanidioschyzon merolae (strain NIES-3377 / 10D)</name>
    <name type="common">Unicellular red alga</name>
    <dbReference type="NCBI Taxonomy" id="280699"/>
    <lineage>
        <taxon>Eukaryota</taxon>
        <taxon>Rhodophyta</taxon>
        <taxon>Bangiophyceae</taxon>
        <taxon>Cyanidiales</taxon>
        <taxon>Cyanidiaceae</taxon>
        <taxon>Cyanidioschyzon</taxon>
    </lineage>
</organism>
<dbReference type="AlphaFoldDB" id="M1UQM9"/>
<reference evidence="1 2" key="1">
    <citation type="journal article" date="2004" name="Nature">
        <title>Genome sequence of the ultrasmall unicellular red alga Cyanidioschyzon merolae 10D.</title>
        <authorList>
            <person name="Matsuzaki M."/>
            <person name="Misumi O."/>
            <person name="Shin-i T."/>
            <person name="Maruyama S."/>
            <person name="Takahara M."/>
            <person name="Miyagishima S."/>
            <person name="Mori T."/>
            <person name="Nishida K."/>
            <person name="Yagisawa F."/>
            <person name="Nishida K."/>
            <person name="Yoshida Y."/>
            <person name="Nishimura Y."/>
            <person name="Nakao S."/>
            <person name="Kobayashi T."/>
            <person name="Momoyama Y."/>
            <person name="Higashiyama T."/>
            <person name="Minoda A."/>
            <person name="Sano M."/>
            <person name="Nomoto H."/>
            <person name="Oishi K."/>
            <person name="Hayashi H."/>
            <person name="Ohta F."/>
            <person name="Nishizaka S."/>
            <person name="Haga S."/>
            <person name="Miura S."/>
            <person name="Morishita T."/>
            <person name="Kabeya Y."/>
            <person name="Terasawa K."/>
            <person name="Suzuki Y."/>
            <person name="Ishii Y."/>
            <person name="Asakawa S."/>
            <person name="Takano H."/>
            <person name="Ohta N."/>
            <person name="Kuroiwa H."/>
            <person name="Tanaka K."/>
            <person name="Shimizu N."/>
            <person name="Sugano S."/>
            <person name="Sato N."/>
            <person name="Nozaki H."/>
            <person name="Ogasawara N."/>
            <person name="Kohara Y."/>
            <person name="Kuroiwa T."/>
        </authorList>
    </citation>
    <scope>NUCLEOTIDE SEQUENCE [LARGE SCALE GENOMIC DNA]</scope>
    <source>
        <strain evidence="1 2">10D</strain>
    </source>
</reference>
<keyword evidence="2" id="KW-1185">Reference proteome</keyword>
<reference evidence="1 2" key="2">
    <citation type="journal article" date="2007" name="BMC Biol.">
        <title>A 100%-complete sequence reveals unusually simple genomic features in the hot-spring red alga Cyanidioschyzon merolae.</title>
        <authorList>
            <person name="Nozaki H."/>
            <person name="Takano H."/>
            <person name="Misumi O."/>
            <person name="Terasawa K."/>
            <person name="Matsuzaki M."/>
            <person name="Maruyama S."/>
            <person name="Nishida K."/>
            <person name="Yagisawa F."/>
            <person name="Yoshida Y."/>
            <person name="Fujiwara T."/>
            <person name="Takio S."/>
            <person name="Tamura K."/>
            <person name="Chung S.J."/>
            <person name="Nakamura S."/>
            <person name="Kuroiwa H."/>
            <person name="Tanaka K."/>
            <person name="Sato N."/>
            <person name="Kuroiwa T."/>
        </authorList>
    </citation>
    <scope>NUCLEOTIDE SEQUENCE [LARGE SCALE GENOMIC DNA]</scope>
    <source>
        <strain evidence="1 2">10D</strain>
    </source>
</reference>
<evidence type="ECO:0000313" key="2">
    <source>
        <dbReference type="Proteomes" id="UP000007014"/>
    </source>
</evidence>
<dbReference type="PANTHER" id="PTHR30411">
    <property type="entry name" value="CYTOPLASMIC PROTEIN"/>
    <property type="match status" value="1"/>
</dbReference>